<accession>A0ABQ5S186</accession>
<evidence type="ECO:0000313" key="1">
    <source>
        <dbReference type="EMBL" id="GLI63494.1"/>
    </source>
</evidence>
<keyword evidence="2" id="KW-1185">Reference proteome</keyword>
<proteinExistence type="predicted"/>
<reference evidence="1 2" key="1">
    <citation type="journal article" date="2023" name="IScience">
        <title>Expanded male sex-determining region conserved during the evolution of homothallism in the green alga Volvox.</title>
        <authorList>
            <person name="Yamamoto K."/>
            <person name="Matsuzaki R."/>
            <person name="Mahakham W."/>
            <person name="Heman W."/>
            <person name="Sekimoto H."/>
            <person name="Kawachi M."/>
            <person name="Minakuchi Y."/>
            <person name="Toyoda A."/>
            <person name="Nozaki H."/>
        </authorList>
    </citation>
    <scope>NUCLEOTIDE SEQUENCE [LARGE SCALE GENOMIC DNA]</scope>
    <source>
        <strain evidence="1 2">NIES-4468</strain>
    </source>
</reference>
<dbReference type="EMBL" id="BSDZ01000015">
    <property type="protein sequence ID" value="GLI63494.1"/>
    <property type="molecule type" value="Genomic_DNA"/>
</dbReference>
<gene>
    <name evidence="1" type="ORF">VaNZ11_006476</name>
</gene>
<name>A0ABQ5S186_9CHLO</name>
<dbReference type="Proteomes" id="UP001165090">
    <property type="component" value="Unassembled WGS sequence"/>
</dbReference>
<evidence type="ECO:0000313" key="2">
    <source>
        <dbReference type="Proteomes" id="UP001165090"/>
    </source>
</evidence>
<protein>
    <submittedName>
        <fullName evidence="1">Uncharacterized protein</fullName>
    </submittedName>
</protein>
<organism evidence="1 2">
    <name type="scientific">Volvox africanus</name>
    <dbReference type="NCBI Taxonomy" id="51714"/>
    <lineage>
        <taxon>Eukaryota</taxon>
        <taxon>Viridiplantae</taxon>
        <taxon>Chlorophyta</taxon>
        <taxon>core chlorophytes</taxon>
        <taxon>Chlorophyceae</taxon>
        <taxon>CS clade</taxon>
        <taxon>Chlamydomonadales</taxon>
        <taxon>Volvocaceae</taxon>
        <taxon>Volvox</taxon>
    </lineage>
</organism>
<sequence>MDMEVTGVKPGMLNPIRGTGPKLAVGERLSVCGKFAISSAGQWRELPTAEQVPRAPEFAGVSPDGKAMANPPRYIHTCLRVWLIAVTGRRCLGEPCGLSRAPCTAARSTKTSWVGRLHDFGLFGAS</sequence>
<comment type="caution">
    <text evidence="1">The sequence shown here is derived from an EMBL/GenBank/DDBJ whole genome shotgun (WGS) entry which is preliminary data.</text>
</comment>